<protein>
    <submittedName>
        <fullName evidence="2">Uncharacterized protein</fullName>
    </submittedName>
</protein>
<evidence type="ECO:0000256" key="1">
    <source>
        <dbReference type="SAM" id="MobiDB-lite"/>
    </source>
</evidence>
<name>A0AAE0Y5F9_9GAST</name>
<accession>A0AAE0Y5F9</accession>
<evidence type="ECO:0000313" key="2">
    <source>
        <dbReference type="EMBL" id="KAK3732637.1"/>
    </source>
</evidence>
<reference evidence="2" key="1">
    <citation type="journal article" date="2023" name="G3 (Bethesda)">
        <title>A reference genome for the long-term kleptoplast-retaining sea slug Elysia crispata morphotype clarki.</title>
        <authorList>
            <person name="Eastman K.E."/>
            <person name="Pendleton A.L."/>
            <person name="Shaikh M.A."/>
            <person name="Suttiyut T."/>
            <person name="Ogas R."/>
            <person name="Tomko P."/>
            <person name="Gavelis G."/>
            <person name="Widhalm J.R."/>
            <person name="Wisecaver J.H."/>
        </authorList>
    </citation>
    <scope>NUCLEOTIDE SEQUENCE</scope>
    <source>
        <strain evidence="2">ECLA1</strain>
    </source>
</reference>
<evidence type="ECO:0000313" key="3">
    <source>
        <dbReference type="Proteomes" id="UP001283361"/>
    </source>
</evidence>
<dbReference type="EMBL" id="JAWDGP010006947">
    <property type="protein sequence ID" value="KAK3732637.1"/>
    <property type="molecule type" value="Genomic_DNA"/>
</dbReference>
<comment type="caution">
    <text evidence="2">The sequence shown here is derived from an EMBL/GenBank/DDBJ whole genome shotgun (WGS) entry which is preliminary data.</text>
</comment>
<proteinExistence type="predicted"/>
<feature type="region of interest" description="Disordered" evidence="1">
    <location>
        <begin position="1"/>
        <end position="40"/>
    </location>
</feature>
<dbReference type="AlphaFoldDB" id="A0AAE0Y5F9"/>
<organism evidence="2 3">
    <name type="scientific">Elysia crispata</name>
    <name type="common">lettuce slug</name>
    <dbReference type="NCBI Taxonomy" id="231223"/>
    <lineage>
        <taxon>Eukaryota</taxon>
        <taxon>Metazoa</taxon>
        <taxon>Spiralia</taxon>
        <taxon>Lophotrochozoa</taxon>
        <taxon>Mollusca</taxon>
        <taxon>Gastropoda</taxon>
        <taxon>Heterobranchia</taxon>
        <taxon>Euthyneura</taxon>
        <taxon>Panpulmonata</taxon>
        <taxon>Sacoglossa</taxon>
        <taxon>Placobranchoidea</taxon>
        <taxon>Plakobranchidae</taxon>
        <taxon>Elysia</taxon>
    </lineage>
</organism>
<sequence>MGENTNGVVSLASDKPVSVVAGSTSGSGAADDKGGNQADRTFAPIIPHSMLGRTHVVLRPSMSRSLTLKVT</sequence>
<gene>
    <name evidence="2" type="ORF">RRG08_004828</name>
</gene>
<feature type="compositionally biased region" description="Low complexity" evidence="1">
    <location>
        <begin position="17"/>
        <end position="29"/>
    </location>
</feature>
<dbReference type="Proteomes" id="UP001283361">
    <property type="component" value="Unassembled WGS sequence"/>
</dbReference>
<feature type="non-terminal residue" evidence="2">
    <location>
        <position position="71"/>
    </location>
</feature>
<keyword evidence="3" id="KW-1185">Reference proteome</keyword>